<dbReference type="AlphaFoldDB" id="A0A561SL57"/>
<dbReference type="Pfam" id="PF13086">
    <property type="entry name" value="AAA_11"/>
    <property type="match status" value="1"/>
</dbReference>
<organism evidence="3 4">
    <name type="scientific">Pseudonocardia hierapolitana</name>
    <dbReference type="NCBI Taxonomy" id="1128676"/>
    <lineage>
        <taxon>Bacteria</taxon>
        <taxon>Bacillati</taxon>
        <taxon>Actinomycetota</taxon>
        <taxon>Actinomycetes</taxon>
        <taxon>Pseudonocardiales</taxon>
        <taxon>Pseudonocardiaceae</taxon>
        <taxon>Pseudonocardia</taxon>
    </lineage>
</organism>
<evidence type="ECO:0000313" key="3">
    <source>
        <dbReference type="EMBL" id="TWF75608.1"/>
    </source>
</evidence>
<comment type="caution">
    <text evidence="3">The sequence shown here is derived from an EMBL/GenBank/DDBJ whole genome shotgun (WGS) entry which is preliminary data.</text>
</comment>
<dbReference type="InterPro" id="IPR041677">
    <property type="entry name" value="DNA2/NAM7_AAA_11"/>
</dbReference>
<feature type="domain" description="DNA2/NAM7 helicase helicase" evidence="2">
    <location>
        <begin position="144"/>
        <end position="574"/>
    </location>
</feature>
<dbReference type="Proteomes" id="UP000321261">
    <property type="component" value="Unassembled WGS sequence"/>
</dbReference>
<feature type="coiled-coil region" evidence="1">
    <location>
        <begin position="239"/>
        <end position="308"/>
    </location>
</feature>
<gene>
    <name evidence="3" type="ORF">FHX44_111492</name>
</gene>
<dbReference type="Gene3D" id="3.40.50.300">
    <property type="entry name" value="P-loop containing nucleotide triphosphate hydrolases"/>
    <property type="match status" value="1"/>
</dbReference>
<dbReference type="OrthoDB" id="3197455at2"/>
<name>A0A561SL57_9PSEU</name>
<dbReference type="PANTHER" id="PTHR10887:SF495">
    <property type="entry name" value="HELICASE SENATAXIN ISOFORM X1-RELATED"/>
    <property type="match status" value="1"/>
</dbReference>
<reference evidence="3 4" key="1">
    <citation type="submission" date="2019-06" db="EMBL/GenBank/DDBJ databases">
        <title>Sequencing the genomes of 1000 actinobacteria strains.</title>
        <authorList>
            <person name="Klenk H.-P."/>
        </authorList>
    </citation>
    <scope>NUCLEOTIDE SEQUENCE [LARGE SCALE GENOMIC DNA]</scope>
    <source>
        <strain evidence="3 4">DSM 45671</strain>
    </source>
</reference>
<protein>
    <submittedName>
        <fullName evidence="3">AAA domain-containing protein</fullName>
    </submittedName>
</protein>
<evidence type="ECO:0000313" key="4">
    <source>
        <dbReference type="Proteomes" id="UP000321261"/>
    </source>
</evidence>
<dbReference type="InterPro" id="IPR045055">
    <property type="entry name" value="DNA2/NAM7-like"/>
</dbReference>
<dbReference type="RefSeq" id="WP_147254778.1">
    <property type="nucleotide sequence ID" value="NZ_VIWU01000001.1"/>
</dbReference>
<sequence length="622" mass="67278">MSANWSADVIADVEQWGAEEGCPAAGWVDLGVAEPREDGLLALARRDRNVDVCDPCLAGEKGPDREQRHPIEELRDEDGLLVLRPPPDLPEHDRHVWVRRAPALDGLLDGLRAAGPAPLAQALVERRLAGPPTSGAEADGLAGAQVEALRACLSPGLRAVWAPPGSGSTDVLTRAIEALLGEGKRVLLVAPSDTAVDEAMDTLVRRMAPEAGVAVRVGDESEELAADASREVDEQRAVVAAELAEIAVIDAEIERLRAELGDYDTVTYRAAAARLDAERDLDELRPRLQEAEAAADRARRAVVDAATELREAVDAQAALGPLREALENERLAIEGLAALEQRQRALRDGRVALDEEARSGGWRERRQHRRQVEAADAELRRFTSVVAEGRRRWLDVQLRARAAIGEHSWAEVDAADRRAAAAERAVSGADEAYRRARELLIGLRRAVEEAEAWGPPTEDDRQLVARKLVSRQARLRELTAWRDASGARRQALDNRERELAERAQALRADAEAEIVGQARVVVTSLARSRVHPALAEADFDVVLVDGAGAAMLAEVLLVLCRATAAAVLFGDSEQTGFATCFSHLGIESAADAEAHEGCVVLQEVGIPEQRHDSPRSPAPDRS</sequence>
<evidence type="ECO:0000256" key="1">
    <source>
        <dbReference type="SAM" id="Coils"/>
    </source>
</evidence>
<evidence type="ECO:0000259" key="2">
    <source>
        <dbReference type="Pfam" id="PF13086"/>
    </source>
</evidence>
<dbReference type="GO" id="GO:0004386">
    <property type="term" value="F:helicase activity"/>
    <property type="evidence" value="ECO:0007669"/>
    <property type="project" value="InterPro"/>
</dbReference>
<dbReference type="PANTHER" id="PTHR10887">
    <property type="entry name" value="DNA2/NAM7 HELICASE FAMILY"/>
    <property type="match status" value="1"/>
</dbReference>
<dbReference type="SUPFAM" id="SSF52540">
    <property type="entry name" value="P-loop containing nucleoside triphosphate hydrolases"/>
    <property type="match status" value="1"/>
</dbReference>
<dbReference type="EMBL" id="VIWU01000001">
    <property type="protein sequence ID" value="TWF75608.1"/>
    <property type="molecule type" value="Genomic_DNA"/>
</dbReference>
<accession>A0A561SL57</accession>
<proteinExistence type="predicted"/>
<keyword evidence="4" id="KW-1185">Reference proteome</keyword>
<keyword evidence="1" id="KW-0175">Coiled coil</keyword>
<dbReference type="InterPro" id="IPR027417">
    <property type="entry name" value="P-loop_NTPase"/>
</dbReference>